<organism evidence="3 4">
    <name type="scientific">Phenylobacterium kunshanense</name>
    <dbReference type="NCBI Taxonomy" id="1445034"/>
    <lineage>
        <taxon>Bacteria</taxon>
        <taxon>Pseudomonadati</taxon>
        <taxon>Pseudomonadota</taxon>
        <taxon>Alphaproteobacteria</taxon>
        <taxon>Caulobacterales</taxon>
        <taxon>Caulobacteraceae</taxon>
        <taxon>Phenylobacterium</taxon>
    </lineage>
</organism>
<dbReference type="InterPro" id="IPR024402">
    <property type="entry name" value="DUF2726"/>
</dbReference>
<comment type="caution">
    <text evidence="3">The sequence shown here is derived from an EMBL/GenBank/DDBJ whole genome shotgun (WGS) entry which is preliminary data.</text>
</comment>
<sequence>MSPEIVALIDKPHLLIIVICVGAAFGMAVERFVSRMRRRAWRRTAPPQSQRAAPHPSIAARIAELSDAQTGRPRPDAADQLRIVMGATFTIQPVLNRGEARLFRELDRAVTARNPDWQVLAQVSLGEILRSRDAAAYGCINAKRIDLLLMDEACRPRHAIEYQGAGHHQTAAAARDAVKKEALRRAGVGFHEVVAGQTTPADLRRLVEKLVDAPEAATRPPTP</sequence>
<dbReference type="RefSeq" id="WP_111274499.1">
    <property type="nucleotide sequence ID" value="NZ_QFYS01000001.1"/>
</dbReference>
<dbReference type="AlphaFoldDB" id="A0A328BPQ2"/>
<name>A0A328BPQ2_9CAUL</name>
<dbReference type="OrthoDB" id="5679025at2"/>
<dbReference type="Proteomes" id="UP000249524">
    <property type="component" value="Unassembled WGS sequence"/>
</dbReference>
<evidence type="ECO:0000313" key="3">
    <source>
        <dbReference type="EMBL" id="RAK69007.1"/>
    </source>
</evidence>
<keyword evidence="1" id="KW-0472">Membrane</keyword>
<proteinExistence type="predicted"/>
<reference evidence="3 4" key="1">
    <citation type="submission" date="2018-05" db="EMBL/GenBank/DDBJ databases">
        <authorList>
            <person name="Lanie J.A."/>
            <person name="Ng W.-L."/>
            <person name="Kazmierczak K.M."/>
            <person name="Andrzejewski T.M."/>
            <person name="Davidsen T.M."/>
            <person name="Wayne K.J."/>
            <person name="Tettelin H."/>
            <person name="Glass J.I."/>
            <person name="Rusch D."/>
            <person name="Podicherti R."/>
            <person name="Tsui H.-C.T."/>
            <person name="Winkler M.E."/>
        </authorList>
    </citation>
    <scope>NUCLEOTIDE SEQUENCE [LARGE SCALE GENOMIC DNA]</scope>
    <source>
        <strain evidence="3 4">BUT-10</strain>
    </source>
</reference>
<evidence type="ECO:0000256" key="1">
    <source>
        <dbReference type="SAM" id="Phobius"/>
    </source>
</evidence>
<evidence type="ECO:0000259" key="2">
    <source>
        <dbReference type="Pfam" id="PF10881"/>
    </source>
</evidence>
<keyword evidence="4" id="KW-1185">Reference proteome</keyword>
<keyword evidence="1" id="KW-1133">Transmembrane helix</keyword>
<dbReference type="Pfam" id="PF10881">
    <property type="entry name" value="DUF2726"/>
    <property type="match status" value="1"/>
</dbReference>
<accession>A0A328BPQ2</accession>
<gene>
    <name evidence="3" type="ORF">DJ019_03080</name>
</gene>
<evidence type="ECO:0000313" key="4">
    <source>
        <dbReference type="Proteomes" id="UP000249524"/>
    </source>
</evidence>
<keyword evidence="1" id="KW-0812">Transmembrane</keyword>
<feature type="transmembrane region" description="Helical" evidence="1">
    <location>
        <begin position="12"/>
        <end position="33"/>
    </location>
</feature>
<dbReference type="EMBL" id="QFYS01000001">
    <property type="protein sequence ID" value="RAK69007.1"/>
    <property type="molecule type" value="Genomic_DNA"/>
</dbReference>
<feature type="domain" description="DUF2726" evidence="2">
    <location>
        <begin position="92"/>
        <end position="207"/>
    </location>
</feature>
<protein>
    <recommendedName>
        <fullName evidence="2">DUF2726 domain-containing protein</fullName>
    </recommendedName>
</protein>